<dbReference type="InterPro" id="IPR025669">
    <property type="entry name" value="AAA_dom"/>
</dbReference>
<evidence type="ECO:0000256" key="8">
    <source>
        <dbReference type="ARBA" id="ARBA00022679"/>
    </source>
</evidence>
<protein>
    <recommendedName>
        <fullName evidence="5">non-specific protein-tyrosine kinase</fullName>
        <ecNumber evidence="5">2.7.10.2</ecNumber>
    </recommendedName>
</protein>
<dbReference type="InterPro" id="IPR050445">
    <property type="entry name" value="Bact_polysacc_biosynth/exp"/>
</dbReference>
<evidence type="ECO:0000256" key="15">
    <source>
        <dbReference type="ARBA" id="ARBA00023137"/>
    </source>
</evidence>
<reference evidence="20 21" key="1">
    <citation type="submission" date="2018-08" db="EMBL/GenBank/DDBJ databases">
        <title>A genome reference for cultivated species of the human gut microbiota.</title>
        <authorList>
            <person name="Zou Y."/>
            <person name="Xue W."/>
            <person name="Luo G."/>
        </authorList>
    </citation>
    <scope>NUCLEOTIDE SEQUENCE [LARGE SCALE GENOMIC DNA]</scope>
    <source>
        <strain evidence="20 21">CF01-1</strain>
    </source>
</reference>
<evidence type="ECO:0000256" key="17">
    <source>
        <dbReference type="SAM" id="Phobius"/>
    </source>
</evidence>
<keyword evidence="11 20" id="KW-0418">Kinase</keyword>
<evidence type="ECO:0000259" key="19">
    <source>
        <dbReference type="Pfam" id="PF13614"/>
    </source>
</evidence>
<comment type="caution">
    <text evidence="20">The sequence shown here is derived from an EMBL/GenBank/DDBJ whole genome shotgun (WGS) entry which is preliminary data.</text>
</comment>
<comment type="subcellular location">
    <subcellularLocation>
        <location evidence="1">Cell inner membrane</location>
        <topology evidence="1">Multi-pass membrane protein</topology>
    </subcellularLocation>
</comment>
<gene>
    <name evidence="20" type="ORF">DXA22_05205</name>
</gene>
<dbReference type="PANTHER" id="PTHR32309">
    <property type="entry name" value="TYROSINE-PROTEIN KINASE"/>
    <property type="match status" value="1"/>
</dbReference>
<comment type="similarity">
    <text evidence="2">Belongs to the CpsC/CapA family.</text>
</comment>
<evidence type="ECO:0000256" key="10">
    <source>
        <dbReference type="ARBA" id="ARBA00022741"/>
    </source>
</evidence>
<dbReference type="Pfam" id="PF02706">
    <property type="entry name" value="Wzz"/>
    <property type="match status" value="1"/>
</dbReference>
<keyword evidence="12" id="KW-0067">ATP-binding</keyword>
<evidence type="ECO:0000256" key="7">
    <source>
        <dbReference type="ARBA" id="ARBA00022519"/>
    </source>
</evidence>
<evidence type="ECO:0000313" key="21">
    <source>
        <dbReference type="Proteomes" id="UP000284163"/>
    </source>
</evidence>
<evidence type="ECO:0000256" key="1">
    <source>
        <dbReference type="ARBA" id="ARBA00004429"/>
    </source>
</evidence>
<proteinExistence type="inferred from homology"/>
<keyword evidence="10" id="KW-0547">Nucleotide-binding</keyword>
<keyword evidence="13 17" id="KW-1133">Transmembrane helix</keyword>
<dbReference type="PANTHER" id="PTHR32309:SF13">
    <property type="entry name" value="FERRIC ENTEROBACTIN TRANSPORT PROTEIN FEPE"/>
    <property type="match status" value="1"/>
</dbReference>
<dbReference type="GO" id="GO:0005886">
    <property type="term" value="C:plasma membrane"/>
    <property type="evidence" value="ECO:0007669"/>
    <property type="project" value="UniProtKB-SubCell"/>
</dbReference>
<evidence type="ECO:0000313" key="20">
    <source>
        <dbReference type="EMBL" id="RGY76774.1"/>
    </source>
</evidence>
<dbReference type="SUPFAM" id="SSF52540">
    <property type="entry name" value="P-loop containing nucleoside triphosphate hydrolases"/>
    <property type="match status" value="1"/>
</dbReference>
<dbReference type="Pfam" id="PF13614">
    <property type="entry name" value="AAA_31"/>
    <property type="match status" value="1"/>
</dbReference>
<dbReference type="EC" id="2.7.10.2" evidence="5"/>
<evidence type="ECO:0000256" key="3">
    <source>
        <dbReference type="ARBA" id="ARBA00007316"/>
    </source>
</evidence>
<comment type="catalytic activity">
    <reaction evidence="16">
        <text>L-tyrosyl-[protein] + ATP = O-phospho-L-tyrosyl-[protein] + ADP + H(+)</text>
        <dbReference type="Rhea" id="RHEA:10596"/>
        <dbReference type="Rhea" id="RHEA-COMP:10136"/>
        <dbReference type="Rhea" id="RHEA-COMP:20101"/>
        <dbReference type="ChEBI" id="CHEBI:15378"/>
        <dbReference type="ChEBI" id="CHEBI:30616"/>
        <dbReference type="ChEBI" id="CHEBI:46858"/>
        <dbReference type="ChEBI" id="CHEBI:61978"/>
        <dbReference type="ChEBI" id="CHEBI:456216"/>
        <dbReference type="EC" id="2.7.10.2"/>
    </reaction>
</comment>
<dbReference type="NCBIfam" id="TIGR01007">
    <property type="entry name" value="eps_fam"/>
    <property type="match status" value="1"/>
</dbReference>
<keyword evidence="15 20" id="KW-0829">Tyrosine-protein kinase</keyword>
<sequence>MRGSVTSAENTNVQQVAVEDGSEDGITLMDLMRIIRKHLVTAAIVFVMVFAGVTAYTFLVPPKYTATAQAMATYNASQGDDAGISQQYTGGTYIAGQITSYTTLATTETVLEPVIKDLGLDTSVKSLAGQLTVTNPTNTAFVNISVEDGDAQQASDIANAVAASMQNVIQNDLYSAADKSPVKISIVQRARVPESPSSPNKPLYLAVGVVAGLVLGVFAALLKDMLNTKVEETSDVRSLVGASSLGSVPQDNSLGEKRPVLISQPNGPIAEEFRRIHTNIEFLQTDKVAGKGQLLVITSAQPSEGKTTTSINVAAALAEDGARVLLIDADLRHPSVAHHLGLEGSAGLAHVLSGQMSPKDVVQNYWKPNLHILPAGKRPANAGVLLGSDTMRIMVEQALTQYDYVIIDTAPLSVSNDGVVFGRWAKGLVLVTGRGVCEKKELKEVSESLHVAKVPVLGFIFNYADLKKTHSNSNYYYYYYEDAPRKKSHKK</sequence>
<dbReference type="Proteomes" id="UP000284163">
    <property type="component" value="Unassembled WGS sequence"/>
</dbReference>
<evidence type="ECO:0000256" key="6">
    <source>
        <dbReference type="ARBA" id="ARBA00022475"/>
    </source>
</evidence>
<feature type="transmembrane region" description="Helical" evidence="17">
    <location>
        <begin position="203"/>
        <end position="222"/>
    </location>
</feature>
<dbReference type="Gene3D" id="3.40.50.300">
    <property type="entry name" value="P-loop containing nucleotide triphosphate hydrolases"/>
    <property type="match status" value="1"/>
</dbReference>
<dbReference type="GO" id="GO:0004715">
    <property type="term" value="F:non-membrane spanning protein tyrosine kinase activity"/>
    <property type="evidence" value="ECO:0007669"/>
    <property type="project" value="UniProtKB-EC"/>
</dbReference>
<evidence type="ECO:0000256" key="4">
    <source>
        <dbReference type="ARBA" id="ARBA00008883"/>
    </source>
</evidence>
<evidence type="ECO:0000256" key="12">
    <source>
        <dbReference type="ARBA" id="ARBA00022840"/>
    </source>
</evidence>
<evidence type="ECO:0000259" key="18">
    <source>
        <dbReference type="Pfam" id="PF02706"/>
    </source>
</evidence>
<dbReference type="CDD" id="cd05387">
    <property type="entry name" value="BY-kinase"/>
    <property type="match status" value="1"/>
</dbReference>
<keyword evidence="7" id="KW-0997">Cell inner membrane</keyword>
<evidence type="ECO:0000256" key="16">
    <source>
        <dbReference type="ARBA" id="ARBA00051245"/>
    </source>
</evidence>
<feature type="domain" description="AAA" evidence="19">
    <location>
        <begin position="305"/>
        <end position="411"/>
    </location>
</feature>
<dbReference type="EMBL" id="QSDK01000006">
    <property type="protein sequence ID" value="RGY76774.1"/>
    <property type="molecule type" value="Genomic_DNA"/>
</dbReference>
<dbReference type="InterPro" id="IPR003856">
    <property type="entry name" value="LPS_length_determ_N"/>
</dbReference>
<keyword evidence="8" id="KW-0808">Transferase</keyword>
<comment type="similarity">
    <text evidence="4">Belongs to the etk/wzc family.</text>
</comment>
<dbReference type="InterPro" id="IPR027417">
    <property type="entry name" value="P-loop_NTPase"/>
</dbReference>
<organism evidence="20 21">
    <name type="scientific">Bifidobacterium pseudocatenulatum</name>
    <dbReference type="NCBI Taxonomy" id="28026"/>
    <lineage>
        <taxon>Bacteria</taxon>
        <taxon>Bacillati</taxon>
        <taxon>Actinomycetota</taxon>
        <taxon>Actinomycetes</taxon>
        <taxon>Bifidobacteriales</taxon>
        <taxon>Bifidobacteriaceae</taxon>
        <taxon>Bifidobacterium</taxon>
    </lineage>
</organism>
<dbReference type="FunFam" id="3.40.50.300:FF:000527">
    <property type="entry name" value="Tyrosine-protein kinase etk"/>
    <property type="match status" value="1"/>
</dbReference>
<evidence type="ECO:0000256" key="13">
    <source>
        <dbReference type="ARBA" id="ARBA00022989"/>
    </source>
</evidence>
<feature type="transmembrane region" description="Helical" evidence="17">
    <location>
        <begin position="39"/>
        <end position="59"/>
    </location>
</feature>
<keyword evidence="9 17" id="KW-0812">Transmembrane</keyword>
<dbReference type="GO" id="GO:0042802">
    <property type="term" value="F:identical protein binding"/>
    <property type="evidence" value="ECO:0007669"/>
    <property type="project" value="UniProtKB-ARBA"/>
</dbReference>
<evidence type="ECO:0000256" key="9">
    <source>
        <dbReference type="ARBA" id="ARBA00022692"/>
    </source>
</evidence>
<evidence type="ECO:0000256" key="5">
    <source>
        <dbReference type="ARBA" id="ARBA00011903"/>
    </source>
</evidence>
<dbReference type="AlphaFoldDB" id="A0A413KCG4"/>
<evidence type="ECO:0000256" key="2">
    <source>
        <dbReference type="ARBA" id="ARBA00006683"/>
    </source>
</evidence>
<comment type="similarity">
    <text evidence="3">Belongs to the CpsD/CapB family.</text>
</comment>
<accession>A0A413KCG4</accession>
<feature type="domain" description="Polysaccharide chain length determinant N-terminal" evidence="18">
    <location>
        <begin position="25"/>
        <end position="117"/>
    </location>
</feature>
<evidence type="ECO:0000256" key="14">
    <source>
        <dbReference type="ARBA" id="ARBA00023136"/>
    </source>
</evidence>
<name>A0A413KCG4_BIFPS</name>
<keyword evidence="6" id="KW-1003">Cell membrane</keyword>
<dbReference type="InterPro" id="IPR005702">
    <property type="entry name" value="Wzc-like_C"/>
</dbReference>
<keyword evidence="14 17" id="KW-0472">Membrane</keyword>
<evidence type="ECO:0000256" key="11">
    <source>
        <dbReference type="ARBA" id="ARBA00022777"/>
    </source>
</evidence>
<dbReference type="GO" id="GO:0005524">
    <property type="term" value="F:ATP binding"/>
    <property type="evidence" value="ECO:0007669"/>
    <property type="project" value="UniProtKB-KW"/>
</dbReference>